<proteinExistence type="inferred from homology"/>
<evidence type="ECO:0000259" key="4">
    <source>
        <dbReference type="Pfam" id="PF13458"/>
    </source>
</evidence>
<evidence type="ECO:0000313" key="5">
    <source>
        <dbReference type="EMBL" id="SEE13215.1"/>
    </source>
</evidence>
<accession>A0A1M7FZ45</accession>
<reference evidence="5 6" key="1">
    <citation type="submission" date="2016-10" db="EMBL/GenBank/DDBJ databases">
        <authorList>
            <person name="de Groot N.N."/>
        </authorList>
    </citation>
    <scope>NUCLEOTIDE SEQUENCE [LARGE SCALE GENOMIC DNA]</scope>
    <source>
        <strain evidence="5 6">GAS522</strain>
    </source>
</reference>
<dbReference type="Proteomes" id="UP000183208">
    <property type="component" value="Unassembled WGS sequence"/>
</dbReference>
<dbReference type="RefSeq" id="WP_079586796.1">
    <property type="nucleotide sequence ID" value="NZ_FNTI01000001.1"/>
</dbReference>
<dbReference type="Gene3D" id="3.40.50.2300">
    <property type="match status" value="2"/>
</dbReference>
<evidence type="ECO:0000313" key="6">
    <source>
        <dbReference type="Proteomes" id="UP000183208"/>
    </source>
</evidence>
<dbReference type="AlphaFoldDB" id="A0A1M7FZ45"/>
<feature type="chain" id="PRO_5030031925" evidence="3">
    <location>
        <begin position="25"/>
        <end position="405"/>
    </location>
</feature>
<dbReference type="PANTHER" id="PTHR47235:SF1">
    <property type="entry name" value="BLR6548 PROTEIN"/>
    <property type="match status" value="1"/>
</dbReference>
<dbReference type="Pfam" id="PF13458">
    <property type="entry name" value="Peripla_BP_6"/>
    <property type="match status" value="1"/>
</dbReference>
<sequence length="405" mass="44105">MIRKFGLLTAVAAITLGSMGGISAAEMKYGPGVSDTEIKLGQTVPYSGPASAFSSYGRLMAGYFQMINEAGGINGRKINLISLDNAFSPPKAIEQTRKLVEDDGVLADVGTVGTTPNVAIQKYLNSAKVPHIFISAGGRRFADPQNFPWSVPMYPGFEMEGKTFGQYILKHKPGAKVGVLYQNDDYGKDFLVGLKSVLGDKIKVVAEVAYEITEPTIDSQIVRLKDSGADVLLYFSTPKFTAQGLRKVKESNWAPLQFLASPTNSVKTVLEPAGFENAQGIITTQFTKQAGDPAWANDPEVKEYVEFMKKWVPNDNPGDFVALSGYIIAQGIAHALKQCGDDLTRENLLKQATSMRGQHYKMMLPGIQLNTTPEDYAPYQSLRMAKFEGSSWKLIDESETSAAAK</sequence>
<dbReference type="EMBL" id="FNTI01000001">
    <property type="protein sequence ID" value="SEE13215.1"/>
    <property type="molecule type" value="Genomic_DNA"/>
</dbReference>
<protein>
    <submittedName>
        <fullName evidence="5">Amino acid/amide ABC transporter substrate-binding protein, HAAT family</fullName>
    </submittedName>
</protein>
<dbReference type="SUPFAM" id="SSF53822">
    <property type="entry name" value="Periplasmic binding protein-like I"/>
    <property type="match status" value="1"/>
</dbReference>
<dbReference type="InterPro" id="IPR028081">
    <property type="entry name" value="Leu-bd"/>
</dbReference>
<gene>
    <name evidence="5" type="ORF">SAMN05444171_6366</name>
</gene>
<dbReference type="OrthoDB" id="9770729at2"/>
<evidence type="ECO:0000256" key="2">
    <source>
        <dbReference type="ARBA" id="ARBA00022729"/>
    </source>
</evidence>
<evidence type="ECO:0000256" key="1">
    <source>
        <dbReference type="ARBA" id="ARBA00010062"/>
    </source>
</evidence>
<comment type="similarity">
    <text evidence="1">Belongs to the leucine-binding protein family.</text>
</comment>
<feature type="signal peptide" evidence="3">
    <location>
        <begin position="1"/>
        <end position="24"/>
    </location>
</feature>
<dbReference type="InterPro" id="IPR028082">
    <property type="entry name" value="Peripla_BP_I"/>
</dbReference>
<feature type="domain" description="Leucine-binding protein" evidence="4">
    <location>
        <begin position="37"/>
        <end position="388"/>
    </location>
</feature>
<name>A0A1M7FZ45_9BRAD</name>
<organism evidence="5 6">
    <name type="scientific">Bradyrhizobium lablabi</name>
    <dbReference type="NCBI Taxonomy" id="722472"/>
    <lineage>
        <taxon>Bacteria</taxon>
        <taxon>Pseudomonadati</taxon>
        <taxon>Pseudomonadota</taxon>
        <taxon>Alphaproteobacteria</taxon>
        <taxon>Hyphomicrobiales</taxon>
        <taxon>Nitrobacteraceae</taxon>
        <taxon>Bradyrhizobium</taxon>
    </lineage>
</organism>
<keyword evidence="2 3" id="KW-0732">Signal</keyword>
<dbReference type="PANTHER" id="PTHR47235">
    <property type="entry name" value="BLR6548 PROTEIN"/>
    <property type="match status" value="1"/>
</dbReference>
<dbReference type="CDD" id="cd06343">
    <property type="entry name" value="PBP1_ABC_ligand_binding-like"/>
    <property type="match status" value="1"/>
</dbReference>
<evidence type="ECO:0000256" key="3">
    <source>
        <dbReference type="SAM" id="SignalP"/>
    </source>
</evidence>